<dbReference type="Proteomes" id="UP000246077">
    <property type="component" value="Unassembled WGS sequence"/>
</dbReference>
<dbReference type="AlphaFoldDB" id="A0A317E572"/>
<dbReference type="GO" id="GO:0016151">
    <property type="term" value="F:nickel cation binding"/>
    <property type="evidence" value="ECO:0007669"/>
    <property type="project" value="UniProtKB-UniRule"/>
</dbReference>
<protein>
    <recommendedName>
        <fullName evidence="3">Urease accessory protein UreD</fullName>
    </recommendedName>
</protein>
<sequence length="284" mass="30418">MKPRFADTSWSETAEVPLPRAEGCLEITFRRRGALTVLGHLYQQGCAKARFPKPEAGALTTAVTLNTSGGLTGGDRLATAVGWGEGAAATVASQAAERAYRAIGPLPARLETRLTVAAGARAEWLPQETIFFDDAALSRDLQVEMAGDARFLGLEQVVFGRTARGEVVRKGRFRDAWRIRRDGRLIYADVFALGGDIEARLGHAATGQGARASASLVYAGPDAEARLAELRNALDHFALWGASAYDGMIVARLLAPTGAALRRMVLAALAPLRDGRPVPRVWQI</sequence>
<dbReference type="Pfam" id="PF01774">
    <property type="entry name" value="UreD"/>
    <property type="match status" value="1"/>
</dbReference>
<proteinExistence type="inferred from homology"/>
<comment type="subunit">
    <text evidence="3">UreD, UreF and UreG form a complex that acts as a GTP-hydrolysis-dependent molecular chaperone, activating the urease apoprotein by helping to assemble the nickel containing metallocenter of UreC. The UreE protein probably delivers the nickel.</text>
</comment>
<dbReference type="InterPro" id="IPR002669">
    <property type="entry name" value="UreD"/>
</dbReference>
<comment type="similarity">
    <text evidence="1 3">Belongs to the UreD family.</text>
</comment>
<evidence type="ECO:0000313" key="5">
    <source>
        <dbReference type="Proteomes" id="UP000246077"/>
    </source>
</evidence>
<organism evidence="4 5">
    <name type="scientific">Zavarzinia compransoris</name>
    <dbReference type="NCBI Taxonomy" id="1264899"/>
    <lineage>
        <taxon>Bacteria</taxon>
        <taxon>Pseudomonadati</taxon>
        <taxon>Pseudomonadota</taxon>
        <taxon>Alphaproteobacteria</taxon>
        <taxon>Rhodospirillales</taxon>
        <taxon>Zavarziniaceae</taxon>
        <taxon>Zavarzinia</taxon>
    </lineage>
</organism>
<dbReference type="RefSeq" id="WP_109921187.1">
    <property type="nucleotide sequence ID" value="NZ_QGLF01000003.1"/>
</dbReference>
<dbReference type="OrthoDB" id="9798842at2"/>
<keyword evidence="3" id="KW-0996">Nickel insertion</keyword>
<dbReference type="HAMAP" id="MF_01384">
    <property type="entry name" value="UreD"/>
    <property type="match status" value="1"/>
</dbReference>
<keyword evidence="5" id="KW-1185">Reference proteome</keyword>
<name>A0A317E572_9PROT</name>
<dbReference type="PANTHER" id="PTHR33643:SF1">
    <property type="entry name" value="UREASE ACCESSORY PROTEIN D"/>
    <property type="match status" value="1"/>
</dbReference>
<comment type="subcellular location">
    <subcellularLocation>
        <location evidence="3">Cytoplasm</location>
    </subcellularLocation>
</comment>
<comment type="caution">
    <text evidence="4">The sequence shown here is derived from an EMBL/GenBank/DDBJ whole genome shotgun (WGS) entry which is preliminary data.</text>
</comment>
<keyword evidence="2 3" id="KW-0143">Chaperone</keyword>
<evidence type="ECO:0000256" key="2">
    <source>
        <dbReference type="ARBA" id="ARBA00023186"/>
    </source>
</evidence>
<dbReference type="EMBL" id="QGLF01000003">
    <property type="protein sequence ID" value="PWR20543.1"/>
    <property type="molecule type" value="Genomic_DNA"/>
</dbReference>
<gene>
    <name evidence="3" type="primary">ureD</name>
    <name evidence="4" type="ORF">DKG75_11075</name>
</gene>
<reference evidence="5" key="1">
    <citation type="submission" date="2018-05" db="EMBL/GenBank/DDBJ databases">
        <title>Zavarzinia sp. HR-AS.</title>
        <authorList>
            <person name="Lee Y."/>
            <person name="Jeon C.O."/>
        </authorList>
    </citation>
    <scope>NUCLEOTIDE SEQUENCE [LARGE SCALE GENOMIC DNA]</scope>
    <source>
        <strain evidence="5">DSM 1231</strain>
    </source>
</reference>
<evidence type="ECO:0000256" key="1">
    <source>
        <dbReference type="ARBA" id="ARBA00007177"/>
    </source>
</evidence>
<evidence type="ECO:0000256" key="3">
    <source>
        <dbReference type="HAMAP-Rule" id="MF_01384"/>
    </source>
</evidence>
<keyword evidence="3" id="KW-0963">Cytoplasm</keyword>
<evidence type="ECO:0000313" key="4">
    <source>
        <dbReference type="EMBL" id="PWR20543.1"/>
    </source>
</evidence>
<dbReference type="PANTHER" id="PTHR33643">
    <property type="entry name" value="UREASE ACCESSORY PROTEIN D"/>
    <property type="match status" value="1"/>
</dbReference>
<comment type="function">
    <text evidence="3">Required for maturation of urease via the functional incorporation of the urease nickel metallocenter.</text>
</comment>
<dbReference type="GO" id="GO:0005737">
    <property type="term" value="C:cytoplasm"/>
    <property type="evidence" value="ECO:0007669"/>
    <property type="project" value="UniProtKB-SubCell"/>
</dbReference>
<accession>A0A317E572</accession>